<proteinExistence type="predicted"/>
<gene>
    <name evidence="2" type="ORF">EHUX00137_LOCUS13147</name>
</gene>
<sequence>MPVVELRNVRCAETPSVLVRMSSTSTLTAPAATGRLRVGRVRAFTTRCDQLLASLLLEVVGGMGAIWGCAELSCVRSYSNGDAWRAICGVAGLFFLARWVCVHALRIAASREAEAVSLFILQFLGGASAWWGFSDFAGLRTDYPADCHDVEKYGGSGDARWTPGYDECRNSMLRWRIISGAWLPWFFIWWHREQFLALRASLHLSVGGDNTARYARAAVWCGF</sequence>
<keyword evidence="1" id="KW-1133">Transmembrane helix</keyword>
<organism evidence="2">
    <name type="scientific">Emiliania huxleyi</name>
    <name type="common">Coccolithophore</name>
    <name type="synonym">Pontosphaera huxleyi</name>
    <dbReference type="NCBI Taxonomy" id="2903"/>
    <lineage>
        <taxon>Eukaryota</taxon>
        <taxon>Haptista</taxon>
        <taxon>Haptophyta</taxon>
        <taxon>Prymnesiophyceae</taxon>
        <taxon>Isochrysidales</taxon>
        <taxon>Noelaerhabdaceae</taxon>
        <taxon>Emiliania</taxon>
    </lineage>
</organism>
<feature type="transmembrane region" description="Helical" evidence="1">
    <location>
        <begin position="83"/>
        <end position="101"/>
    </location>
</feature>
<reference evidence="2" key="1">
    <citation type="submission" date="2021-01" db="EMBL/GenBank/DDBJ databases">
        <authorList>
            <person name="Corre E."/>
            <person name="Pelletier E."/>
            <person name="Niang G."/>
            <person name="Scheremetjew M."/>
            <person name="Finn R."/>
            <person name="Kale V."/>
            <person name="Holt S."/>
            <person name="Cochrane G."/>
            <person name="Meng A."/>
            <person name="Brown T."/>
            <person name="Cohen L."/>
        </authorList>
    </citation>
    <scope>NUCLEOTIDE SEQUENCE</scope>
    <source>
        <strain evidence="2">379</strain>
    </source>
</reference>
<keyword evidence="1" id="KW-0472">Membrane</keyword>
<evidence type="ECO:0000256" key="1">
    <source>
        <dbReference type="SAM" id="Phobius"/>
    </source>
</evidence>
<dbReference type="EMBL" id="HBIR01017500">
    <property type="protein sequence ID" value="CAE0542725.1"/>
    <property type="molecule type" value="Transcribed_RNA"/>
</dbReference>
<feature type="transmembrane region" description="Helical" evidence="1">
    <location>
        <begin position="113"/>
        <end position="133"/>
    </location>
</feature>
<protein>
    <submittedName>
        <fullName evidence="2">Uncharacterized protein</fullName>
    </submittedName>
</protein>
<dbReference type="AlphaFoldDB" id="A0A7S3W941"/>
<accession>A0A7S3W941</accession>
<evidence type="ECO:0000313" key="2">
    <source>
        <dbReference type="EMBL" id="CAE0542725.1"/>
    </source>
</evidence>
<keyword evidence="1" id="KW-0812">Transmembrane</keyword>
<feature type="transmembrane region" description="Helical" evidence="1">
    <location>
        <begin position="173"/>
        <end position="190"/>
    </location>
</feature>
<name>A0A7S3W941_EMIHU</name>